<protein>
    <recommendedName>
        <fullName evidence="5 8">Diaminopimelate decarboxylase</fullName>
        <ecNumber evidence="5 8">4.1.1.20</ecNumber>
    </recommendedName>
</protein>
<name>A0A179DIK6_9SPHI</name>
<dbReference type="Gene3D" id="2.40.37.10">
    <property type="entry name" value="Lyase, Ornithine Decarboxylase, Chain A, domain 1"/>
    <property type="match status" value="1"/>
</dbReference>
<dbReference type="GO" id="GO:0009089">
    <property type="term" value="P:lysine biosynthetic process via diaminopimelate"/>
    <property type="evidence" value="ECO:0007669"/>
    <property type="project" value="UniProtKB-UniRule"/>
</dbReference>
<feature type="active site" description="Proton donor" evidence="6">
    <location>
        <position position="350"/>
    </location>
</feature>
<keyword evidence="3 6" id="KW-0663">Pyridoxal phosphate</keyword>
<feature type="domain" description="Orn/DAP/Arg decarboxylase 2 C-terminal" evidence="9">
    <location>
        <begin position="18"/>
        <end position="377"/>
    </location>
</feature>
<keyword evidence="8" id="KW-0028">Amino-acid biosynthesis</keyword>
<keyword evidence="8" id="KW-0457">Lysine biosynthesis</keyword>
<evidence type="ECO:0000256" key="7">
    <source>
        <dbReference type="RuleBase" id="RU003737"/>
    </source>
</evidence>
<dbReference type="UniPathway" id="UPA00034">
    <property type="reaction ID" value="UER00027"/>
</dbReference>
<feature type="modified residue" description="N6-(pyridoxal phosphate)lysine" evidence="6">
    <location>
        <position position="48"/>
    </location>
</feature>
<dbReference type="Proteomes" id="UP000078459">
    <property type="component" value="Unassembled WGS sequence"/>
</dbReference>
<dbReference type="GO" id="GO:0008836">
    <property type="term" value="F:diaminopimelate decarboxylase activity"/>
    <property type="evidence" value="ECO:0007669"/>
    <property type="project" value="UniProtKB-UniRule"/>
</dbReference>
<gene>
    <name evidence="11" type="ORF">A5893_06885</name>
</gene>
<comment type="pathway">
    <text evidence="8">Amino-acid biosynthesis; L-lysine biosynthesis via DAP pathway; L-lysine from DL-2,6-diaminopimelate: step 1/1.</text>
</comment>
<dbReference type="PANTHER" id="PTHR43727:SF2">
    <property type="entry name" value="GROUP IV DECARBOXYLASE"/>
    <property type="match status" value="1"/>
</dbReference>
<dbReference type="NCBIfam" id="TIGR01048">
    <property type="entry name" value="lysA"/>
    <property type="match status" value="1"/>
</dbReference>
<comment type="cofactor">
    <cofactor evidence="1 6 8">
        <name>pyridoxal 5'-phosphate</name>
        <dbReference type="ChEBI" id="CHEBI:597326"/>
    </cofactor>
</comment>
<dbReference type="CDD" id="cd06828">
    <property type="entry name" value="PLPDE_III_DapDC"/>
    <property type="match status" value="1"/>
</dbReference>
<dbReference type="PRINTS" id="PR01181">
    <property type="entry name" value="DAPDCRBXLASE"/>
</dbReference>
<dbReference type="RefSeq" id="WP_068822115.1">
    <property type="nucleotide sequence ID" value="NZ_LWHJ01000022.1"/>
</dbReference>
<dbReference type="PANTHER" id="PTHR43727">
    <property type="entry name" value="DIAMINOPIMELATE DECARBOXYLASE"/>
    <property type="match status" value="1"/>
</dbReference>
<reference evidence="11 12" key="1">
    <citation type="submission" date="2016-04" db="EMBL/GenBank/DDBJ databases">
        <authorList>
            <person name="Evans L.H."/>
            <person name="Alamgir A."/>
            <person name="Owens N."/>
            <person name="Weber N.D."/>
            <person name="Virtaneva K."/>
            <person name="Barbian K."/>
            <person name="Babar A."/>
            <person name="Rosenke K."/>
        </authorList>
    </citation>
    <scope>NUCLEOTIDE SEQUENCE [LARGE SCALE GENOMIC DNA]</scope>
    <source>
        <strain evidence="11 12">CCM 8644</strain>
    </source>
</reference>
<dbReference type="InterPro" id="IPR029066">
    <property type="entry name" value="PLP-binding_barrel"/>
</dbReference>
<keyword evidence="4 8" id="KW-0456">Lyase</keyword>
<dbReference type="SUPFAM" id="SSF50621">
    <property type="entry name" value="Alanine racemase C-terminal domain-like"/>
    <property type="match status" value="1"/>
</dbReference>
<evidence type="ECO:0000259" key="9">
    <source>
        <dbReference type="Pfam" id="PF00278"/>
    </source>
</evidence>
<dbReference type="InterPro" id="IPR000183">
    <property type="entry name" value="Orn/DAP/Arg_de-COase"/>
</dbReference>
<dbReference type="STRING" id="1826909.A5893_06885"/>
<evidence type="ECO:0000259" key="10">
    <source>
        <dbReference type="Pfam" id="PF02784"/>
    </source>
</evidence>
<dbReference type="AlphaFoldDB" id="A0A179DIK6"/>
<dbReference type="PROSITE" id="PS00878">
    <property type="entry name" value="ODR_DC_2_1"/>
    <property type="match status" value="1"/>
</dbReference>
<evidence type="ECO:0000313" key="12">
    <source>
        <dbReference type="Proteomes" id="UP000078459"/>
    </source>
</evidence>
<dbReference type="InterPro" id="IPR022657">
    <property type="entry name" value="De-COase2_CS"/>
</dbReference>
<dbReference type="Pfam" id="PF00278">
    <property type="entry name" value="Orn_DAP_Arg_deC"/>
    <property type="match status" value="1"/>
</dbReference>
<dbReference type="PROSITE" id="PS00879">
    <property type="entry name" value="ODR_DC_2_2"/>
    <property type="match status" value="1"/>
</dbReference>
<dbReference type="EC" id="4.1.1.20" evidence="5 8"/>
<comment type="caution">
    <text evidence="11">The sequence shown here is derived from an EMBL/GenBank/DDBJ whole genome shotgun (WGS) entry which is preliminary data.</text>
</comment>
<dbReference type="InterPro" id="IPR002986">
    <property type="entry name" value="DAP_deCOOHase_LysA"/>
</dbReference>
<evidence type="ECO:0000256" key="3">
    <source>
        <dbReference type="ARBA" id="ARBA00022898"/>
    </source>
</evidence>
<dbReference type="InterPro" id="IPR009006">
    <property type="entry name" value="Ala_racemase/Decarboxylase_C"/>
</dbReference>
<keyword evidence="2 8" id="KW-0210">Decarboxylase</keyword>
<keyword evidence="12" id="KW-1185">Reference proteome</keyword>
<dbReference type="Pfam" id="PF02784">
    <property type="entry name" value="Orn_Arg_deC_N"/>
    <property type="match status" value="1"/>
</dbReference>
<dbReference type="PRINTS" id="PR01179">
    <property type="entry name" value="ODADCRBXLASE"/>
</dbReference>
<evidence type="ECO:0000256" key="1">
    <source>
        <dbReference type="ARBA" id="ARBA00001933"/>
    </source>
</evidence>
<reference evidence="11 12" key="2">
    <citation type="submission" date="2016-06" db="EMBL/GenBank/DDBJ databases">
        <title>Pedobacter psychrophilus sp. nov., isolated from Antarctic fragmentary rock.</title>
        <authorList>
            <person name="Svec P."/>
        </authorList>
    </citation>
    <scope>NUCLEOTIDE SEQUENCE [LARGE SCALE GENOMIC DNA]</scope>
    <source>
        <strain evidence="11 12">CCM 8644</strain>
    </source>
</reference>
<sequence>MFNERVVSTFDNKETPFYYYDLKLLNQTLSECKLAADEHHFYVHFALKSNFNDKVLSAVKAKGFGADCVSGGEVKKAIEVGFDKNQIVFAGVGKSDAEINFALDNDIFAFNVESVQELEVIDELAGAKSKKASVAIRINPNVDAHTHHYITTGLDENKFGINSWDLPLVSETLKKCKNLEFLGIHFHVGSQIMDMNVFKSLCIKVNEMQQWFEERGMPVKILNVGGGLGVDYQNPDENAIPDFKSYFKIFADFLNIKTHQEVHFELGRALVAQCSSLISKVLYIKNGIKKNFVIIDAGMTELMRPALYQAYHQIENISKLKVESQKSKDAESHISHLNSPISYDVVGPICESSDCFGKEIEMPETKRGDLIALRTAGAYGEVMASAYNLRPAIRHVYSED</sequence>
<dbReference type="InterPro" id="IPR022653">
    <property type="entry name" value="De-COase2_pyr-phos_BS"/>
</dbReference>
<proteinExistence type="inferred from homology"/>
<evidence type="ECO:0000256" key="5">
    <source>
        <dbReference type="NCBIfam" id="TIGR01048"/>
    </source>
</evidence>
<dbReference type="SUPFAM" id="SSF51419">
    <property type="entry name" value="PLP-binding barrel"/>
    <property type="match status" value="1"/>
</dbReference>
<dbReference type="InterPro" id="IPR022643">
    <property type="entry name" value="De-COase2_C"/>
</dbReference>
<dbReference type="EMBL" id="LWHJ01000022">
    <property type="protein sequence ID" value="OAQ40875.1"/>
    <property type="molecule type" value="Genomic_DNA"/>
</dbReference>
<evidence type="ECO:0000256" key="4">
    <source>
        <dbReference type="ARBA" id="ARBA00023239"/>
    </source>
</evidence>
<evidence type="ECO:0000256" key="6">
    <source>
        <dbReference type="PIRSR" id="PIRSR600183-50"/>
    </source>
</evidence>
<comment type="similarity">
    <text evidence="7">Belongs to the Orn/Lys/Arg decarboxylase class-II family.</text>
</comment>
<evidence type="ECO:0000256" key="2">
    <source>
        <dbReference type="ARBA" id="ARBA00022793"/>
    </source>
</evidence>
<dbReference type="FunFam" id="3.20.20.10:FF:000003">
    <property type="entry name" value="Diaminopimelate decarboxylase"/>
    <property type="match status" value="1"/>
</dbReference>
<comment type="catalytic activity">
    <reaction evidence="8">
        <text>meso-2,6-diaminopimelate + H(+) = L-lysine + CO2</text>
        <dbReference type="Rhea" id="RHEA:15101"/>
        <dbReference type="ChEBI" id="CHEBI:15378"/>
        <dbReference type="ChEBI" id="CHEBI:16526"/>
        <dbReference type="ChEBI" id="CHEBI:32551"/>
        <dbReference type="ChEBI" id="CHEBI:57791"/>
        <dbReference type="EC" id="4.1.1.20"/>
    </reaction>
</comment>
<evidence type="ECO:0000313" key="11">
    <source>
        <dbReference type="EMBL" id="OAQ40875.1"/>
    </source>
</evidence>
<dbReference type="Gene3D" id="3.20.20.10">
    <property type="entry name" value="Alanine racemase"/>
    <property type="match status" value="1"/>
</dbReference>
<evidence type="ECO:0000256" key="8">
    <source>
        <dbReference type="RuleBase" id="RU003738"/>
    </source>
</evidence>
<dbReference type="InterPro" id="IPR022644">
    <property type="entry name" value="De-COase2_N"/>
</dbReference>
<dbReference type="OrthoDB" id="9802241at2"/>
<accession>A0A179DIK6</accession>
<organism evidence="11 12">
    <name type="scientific">Pedobacter psychrophilus</name>
    <dbReference type="NCBI Taxonomy" id="1826909"/>
    <lineage>
        <taxon>Bacteria</taxon>
        <taxon>Pseudomonadati</taxon>
        <taxon>Bacteroidota</taxon>
        <taxon>Sphingobacteriia</taxon>
        <taxon>Sphingobacteriales</taxon>
        <taxon>Sphingobacteriaceae</taxon>
        <taxon>Pedobacter</taxon>
    </lineage>
</organism>
<feature type="domain" description="Orn/DAP/Arg decarboxylase 2 N-terminal" evidence="10">
    <location>
        <begin position="40"/>
        <end position="272"/>
    </location>
</feature>